<evidence type="ECO:0000313" key="1">
    <source>
        <dbReference type="EMBL" id="RAH80721.1"/>
    </source>
</evidence>
<proteinExistence type="predicted"/>
<dbReference type="GeneID" id="37180364"/>
<accession>A0A8T8WY31</accession>
<evidence type="ECO:0000313" key="2">
    <source>
        <dbReference type="Proteomes" id="UP000249497"/>
    </source>
</evidence>
<dbReference type="OrthoDB" id="4485616at2759"/>
<protein>
    <submittedName>
        <fullName evidence="1">Uncharacterized protein</fullName>
    </submittedName>
</protein>
<sequence>MGTIYQDTVDQDTTVRRTMDEGLIEAKLVSREYCLSHWVFALSQSGQMHQRRSGKNGDSLLTEPPAKQEVISSIGFRIKDANPPINRLLEDLWLPFMERPGEFCDCVQRIWGVIYNYSGVDHIETVSTTGISRDDLVEELARRQSNALNGIELGLAS</sequence>
<dbReference type="EMBL" id="KZ824801">
    <property type="protein sequence ID" value="RAH80721.1"/>
    <property type="molecule type" value="Genomic_DNA"/>
</dbReference>
<dbReference type="RefSeq" id="XP_025526615.1">
    <property type="nucleotide sequence ID" value="XM_025676671.1"/>
</dbReference>
<organism evidence="1 2">
    <name type="scientific">Aspergillus japonicus CBS 114.51</name>
    <dbReference type="NCBI Taxonomy" id="1448312"/>
    <lineage>
        <taxon>Eukaryota</taxon>
        <taxon>Fungi</taxon>
        <taxon>Dikarya</taxon>
        <taxon>Ascomycota</taxon>
        <taxon>Pezizomycotina</taxon>
        <taxon>Eurotiomycetes</taxon>
        <taxon>Eurotiomycetidae</taxon>
        <taxon>Eurotiales</taxon>
        <taxon>Aspergillaceae</taxon>
        <taxon>Aspergillus</taxon>
        <taxon>Aspergillus subgen. Circumdati</taxon>
    </lineage>
</organism>
<gene>
    <name evidence="1" type="ORF">BO86DRAFT_448896</name>
</gene>
<dbReference type="AlphaFoldDB" id="A0A8T8WY31"/>
<keyword evidence="2" id="KW-1185">Reference proteome</keyword>
<name>A0A8T8WY31_ASPJA</name>
<reference evidence="1 2" key="1">
    <citation type="submission" date="2018-02" db="EMBL/GenBank/DDBJ databases">
        <title>The genomes of Aspergillus section Nigri reveals drivers in fungal speciation.</title>
        <authorList>
            <consortium name="DOE Joint Genome Institute"/>
            <person name="Vesth T.C."/>
            <person name="Nybo J."/>
            <person name="Theobald S."/>
            <person name="Brandl J."/>
            <person name="Frisvad J.C."/>
            <person name="Nielsen K.F."/>
            <person name="Lyhne E.K."/>
            <person name="Kogle M.E."/>
            <person name="Kuo A."/>
            <person name="Riley R."/>
            <person name="Clum A."/>
            <person name="Nolan M."/>
            <person name="Lipzen A."/>
            <person name="Salamov A."/>
            <person name="Henrissat B."/>
            <person name="Wiebenga A."/>
            <person name="De vries R.P."/>
            <person name="Grigoriev I.V."/>
            <person name="Mortensen U.H."/>
            <person name="Andersen M.R."/>
            <person name="Baker S.E."/>
        </authorList>
    </citation>
    <scope>NUCLEOTIDE SEQUENCE [LARGE SCALE GENOMIC DNA]</scope>
    <source>
        <strain evidence="1 2">CBS 114.51</strain>
    </source>
</reference>
<dbReference type="Proteomes" id="UP000249497">
    <property type="component" value="Unassembled WGS sequence"/>
</dbReference>